<evidence type="ECO:0000313" key="3">
    <source>
        <dbReference type="Proteomes" id="UP000008693"/>
    </source>
</evidence>
<keyword evidence="3" id="KW-1185">Reference proteome</keyword>
<reference evidence="2 3" key="1">
    <citation type="journal article" date="2009" name="PLoS Genet.">
        <title>The Bifidobacterium dentium Bd1 genome sequence reflects its genetic adaptation to the human oral cavity.</title>
        <authorList>
            <person name="Ventura M."/>
            <person name="Turroni F."/>
            <person name="Zomer A."/>
            <person name="Foroni E."/>
            <person name="Giubellini V."/>
            <person name="Bottacini F."/>
            <person name="Canchaya C."/>
            <person name="Claesson M.J."/>
            <person name="He F."/>
            <person name="Mantzourani M."/>
            <person name="Mulas L."/>
            <person name="Ferrarini A."/>
            <person name="Gao B."/>
            <person name="Delledonne M."/>
            <person name="Henrissat B."/>
            <person name="Coutinho P."/>
            <person name="Oggioni M."/>
            <person name="Gupta R.S."/>
            <person name="Zhang Z."/>
            <person name="Beighton D."/>
            <person name="Fitzgerald G.F."/>
            <person name="O'Toole P.W."/>
            <person name="van Sinderen D."/>
        </authorList>
    </citation>
    <scope>NUCLEOTIDE SEQUENCE [LARGE SCALE GENOMIC DNA]</scope>
    <source>
        <strain evidence="3">ATCC 27534 / DSM 20436 / JCM 1195 / Bd1</strain>
    </source>
</reference>
<gene>
    <name evidence="2" type="ordered locus">BDP_1734</name>
</gene>
<accession>D2Q5V9</accession>
<name>D2Q5V9_BIFDB</name>
<dbReference type="PROSITE" id="PS51257">
    <property type="entry name" value="PROKAR_LIPOPROTEIN"/>
    <property type="match status" value="1"/>
</dbReference>
<dbReference type="EMBL" id="CP001750">
    <property type="protein sequence ID" value="ADB10324.1"/>
    <property type="molecule type" value="Genomic_DNA"/>
</dbReference>
<dbReference type="HOGENOM" id="CLU_3180730_0_0_11"/>
<organism evidence="2 3">
    <name type="scientific">Bifidobacterium dentium (strain ATCC 27534 / DSM 20436 / JCM 1195 / Bd1)</name>
    <dbReference type="NCBI Taxonomy" id="401473"/>
    <lineage>
        <taxon>Bacteria</taxon>
        <taxon>Bacillati</taxon>
        <taxon>Actinomycetota</taxon>
        <taxon>Actinomycetes</taxon>
        <taxon>Bifidobacteriales</taxon>
        <taxon>Bifidobacteriaceae</taxon>
        <taxon>Bifidobacterium</taxon>
    </lineage>
</organism>
<proteinExistence type="predicted"/>
<evidence type="ECO:0000259" key="1">
    <source>
        <dbReference type="Pfam" id="PF14267"/>
    </source>
</evidence>
<dbReference type="AlphaFoldDB" id="D2Q5V9"/>
<feature type="domain" description="DUF4357" evidence="1">
    <location>
        <begin position="6"/>
        <end position="41"/>
    </location>
</feature>
<evidence type="ECO:0000313" key="2">
    <source>
        <dbReference type="EMBL" id="ADB10324.1"/>
    </source>
</evidence>
<protein>
    <submittedName>
        <fullName evidence="2">Methionine sulfoxide reductase A</fullName>
    </submittedName>
</protein>
<dbReference type="KEGG" id="bde:BDP_1734"/>
<dbReference type="InterPro" id="IPR025579">
    <property type="entry name" value="DUF4357"/>
</dbReference>
<dbReference type="Pfam" id="PF14267">
    <property type="entry name" value="DUF4357"/>
    <property type="match status" value="1"/>
</dbReference>
<sequence>MKNGDVIRDVPFGSPSAAAGFVLGSSCNGWEKWRTSDGKTLKEARA</sequence>
<dbReference type="Proteomes" id="UP000008693">
    <property type="component" value="Chromosome"/>
</dbReference>